<sequence length="1598" mass="173693">MAARKELQATDTESLQKLAAFQRLAWRSVHVRNADGSADDDPIVLDVVASATLADVRVVLRLVVDAKTLWKKSRPMGFSFVRSPDECEPVPLSDEAREPLTAFLHHGFVLYVLYARVLKPPPRSPRRALKPTLTASHQIGLYVADIDVYIDRVGVQIVLREIVETSSGRPMAALHALNGAVRLELNVADMADVCESSADMISVLLTDGRQQLPIVQKIIERVVLALDDEGQLHLGIGPMPALGSQAPIALRKPKSPRRKPPDEKSPVEIPPPTTTPSEDEGEVSDTISTSELPDVAALVPSKHTSIREVPRHSAKRASLAAVTPSALLAVPRHASSRSAAGSTRALSVDGTPLGGSLRGELVDDHDDDNSILPDPHATDDDRTHETPLDMERSSISVAPIALELDRALVAALAFFTANDATPVLACMARDDLILSYGMAEGSLLSKAGRSVLELREAFQRVMLLYLVAAPQSTTAATAVKRYLWRGLGFCLWREVRDDVVSSCRFQTMKTFSVIRSHYKQRETYPGFKDKLPHYPAAVVGALECLRLVLHPSDVLWLDATSVVDPWNHVVALGLHTMAMFRKTLDKIEAHCRSRTLPARHRYEIGVRVAAWKLPEATDEALFGTLHLRKLILLLLEASDGSWHPSIKIDHCFARAVTGRESTGVALHIMELRDVVSQRLEPLVRENVVVEEGRCAEVDALCAAMVTDAWPPVARWYMPRRLLQPNDVHSRYFFVAERDAAFEMSLSVHLAAPLPVVYSVSGDAMLSSKSLVELLTLALPLWSTAADDGLDLTAMGGILASCVGYGVNMLHASVPSRLQQWSLLDVFKLMRVDRIGIGSGVAPDGRVAMVLLRVFGALGKPPLTAPADVAFVSHLATTTDLASVLHHGGLPMCKLLATKETTATVLRVPATSGSVDVTPTGPANDALERCLLAWQDADVGPSSFPLVMHYMHTQAISGHATVKVLKALNRLLDAQDTYVAAVITRANDVIDADGRQHDGDMLQRLVDLAATPGLPVRISELAQKAVLGALLHHELGSPTKLLQYFGTLPDHVLGLPSSRLPFEIAVASDLVLQKGPLLAHLSAAILLCLTDAAATRETLECRFLRLLVTPGGIEFVLQSAVATLSLVARCMHAAKSALVVLHGARVIEVFVAALALRGESALPDSHDQANVLQIIVECILCRAQVAADVLQDAGRVIVAALATLLQVAPWHRSVLAALAPLLHDLAAPQRIFWLDRVTGIATSGAQSPDAVRFSAILLAQHQSTARCRCAALESSTRRIVIDMAARFVAHVLATVGAGFSTTAAPSRMANASISPDGPRKSLAANRIQTCALRWLYRHRKAHGFLPALLRYAACPVCETSPSLLAALVLLVCNTRSLSLRTTPLDASPKLRLQALQCLTKLWFYPSLATAAVTDLHVDYVYLVLTSHDDMAWRSQALYSLSYLVLHAPFVLHSLQRTITQPLWPTLHATGPWLDVLLHTSLFAQRKSLLASATIVTYVDCALHLLVVLSYEHQLAPTLTRTMGFTLRLLQMVCRHTSHCIISCLCSSMMRRQKTPTCNYAVSGIAFCPWLSLSQPTYSCASAPPRRLRLKSLAARSRSF</sequence>
<gene>
    <name evidence="2" type="ORF">SPRG_15930</name>
</gene>
<accession>A0A067BW03</accession>
<keyword evidence="3" id="KW-1185">Reference proteome</keyword>
<feature type="region of interest" description="Disordered" evidence="1">
    <location>
        <begin position="333"/>
        <end position="387"/>
    </location>
</feature>
<evidence type="ECO:0000256" key="1">
    <source>
        <dbReference type="SAM" id="MobiDB-lite"/>
    </source>
</evidence>
<name>A0A067BW03_SAPPC</name>
<protein>
    <submittedName>
        <fullName evidence="2">Uncharacterized protein</fullName>
    </submittedName>
</protein>
<dbReference type="SUPFAM" id="SSF48371">
    <property type="entry name" value="ARM repeat"/>
    <property type="match status" value="1"/>
</dbReference>
<evidence type="ECO:0000313" key="2">
    <source>
        <dbReference type="EMBL" id="KDO18767.1"/>
    </source>
</evidence>
<organism evidence="2 3">
    <name type="scientific">Saprolegnia parasitica (strain CBS 223.65)</name>
    <dbReference type="NCBI Taxonomy" id="695850"/>
    <lineage>
        <taxon>Eukaryota</taxon>
        <taxon>Sar</taxon>
        <taxon>Stramenopiles</taxon>
        <taxon>Oomycota</taxon>
        <taxon>Saprolegniomycetes</taxon>
        <taxon>Saprolegniales</taxon>
        <taxon>Saprolegniaceae</taxon>
        <taxon>Saprolegnia</taxon>
    </lineage>
</organism>
<dbReference type="KEGG" id="spar:SPRG_15930"/>
<dbReference type="EMBL" id="KK583397">
    <property type="protein sequence ID" value="KDO18767.1"/>
    <property type="molecule type" value="Genomic_DNA"/>
</dbReference>
<feature type="compositionally biased region" description="Basic and acidic residues" evidence="1">
    <location>
        <begin position="376"/>
        <end position="387"/>
    </location>
</feature>
<dbReference type="OrthoDB" id="77966at2759"/>
<dbReference type="GeneID" id="24137608"/>
<dbReference type="InterPro" id="IPR016024">
    <property type="entry name" value="ARM-type_fold"/>
</dbReference>
<dbReference type="RefSeq" id="XP_012210528.1">
    <property type="nucleotide sequence ID" value="XM_012355138.1"/>
</dbReference>
<dbReference type="VEuPathDB" id="FungiDB:SPRG_15930"/>
<feature type="compositionally biased region" description="Low complexity" evidence="1">
    <location>
        <begin position="333"/>
        <end position="347"/>
    </location>
</feature>
<proteinExistence type="predicted"/>
<evidence type="ECO:0000313" key="3">
    <source>
        <dbReference type="Proteomes" id="UP000030745"/>
    </source>
</evidence>
<feature type="region of interest" description="Disordered" evidence="1">
    <location>
        <begin position="250"/>
        <end position="318"/>
    </location>
</feature>
<reference evidence="2 3" key="1">
    <citation type="journal article" date="2013" name="PLoS Genet.">
        <title>Distinctive expansion of potential virulence genes in the genome of the oomycete fish pathogen Saprolegnia parasitica.</title>
        <authorList>
            <person name="Jiang R.H."/>
            <person name="de Bruijn I."/>
            <person name="Haas B.J."/>
            <person name="Belmonte R."/>
            <person name="Lobach L."/>
            <person name="Christie J."/>
            <person name="van den Ackerveken G."/>
            <person name="Bottin A."/>
            <person name="Bulone V."/>
            <person name="Diaz-Moreno S.M."/>
            <person name="Dumas B."/>
            <person name="Fan L."/>
            <person name="Gaulin E."/>
            <person name="Govers F."/>
            <person name="Grenville-Briggs L.J."/>
            <person name="Horner N.R."/>
            <person name="Levin J.Z."/>
            <person name="Mammella M."/>
            <person name="Meijer H.J."/>
            <person name="Morris P."/>
            <person name="Nusbaum C."/>
            <person name="Oome S."/>
            <person name="Phillips A.J."/>
            <person name="van Rooyen D."/>
            <person name="Rzeszutek E."/>
            <person name="Saraiva M."/>
            <person name="Secombes C.J."/>
            <person name="Seidl M.F."/>
            <person name="Snel B."/>
            <person name="Stassen J.H."/>
            <person name="Sykes S."/>
            <person name="Tripathy S."/>
            <person name="van den Berg H."/>
            <person name="Vega-Arreguin J.C."/>
            <person name="Wawra S."/>
            <person name="Young S.K."/>
            <person name="Zeng Q."/>
            <person name="Dieguez-Uribeondo J."/>
            <person name="Russ C."/>
            <person name="Tyler B.M."/>
            <person name="van West P."/>
        </authorList>
    </citation>
    <scope>NUCLEOTIDE SEQUENCE [LARGE SCALE GENOMIC DNA]</scope>
    <source>
        <strain evidence="2 3">CBS 223.65</strain>
    </source>
</reference>
<dbReference type="Proteomes" id="UP000030745">
    <property type="component" value="Unassembled WGS sequence"/>
</dbReference>